<reference evidence="1" key="1">
    <citation type="submission" date="2014-09" db="EMBL/GenBank/DDBJ databases">
        <authorList>
            <person name="Magalhaes I.L.F."/>
            <person name="Oliveira U."/>
            <person name="Santos F.R."/>
            <person name="Vidigal T.H.D.A."/>
            <person name="Brescovit A.D."/>
            <person name="Santos A.J."/>
        </authorList>
    </citation>
    <scope>NUCLEOTIDE SEQUENCE</scope>
    <source>
        <tissue evidence="1">Shoot tissue taken approximately 20 cm above the soil surface</tissue>
    </source>
</reference>
<dbReference type="EMBL" id="GBRH01277307">
    <property type="protein sequence ID" value="JAD20588.1"/>
    <property type="molecule type" value="Transcribed_RNA"/>
</dbReference>
<accession>A0A0A8Y6C2</accession>
<evidence type="ECO:0000313" key="1">
    <source>
        <dbReference type="EMBL" id="JAD20588.1"/>
    </source>
</evidence>
<proteinExistence type="predicted"/>
<protein>
    <submittedName>
        <fullName evidence="1">Uncharacterized protein</fullName>
    </submittedName>
</protein>
<dbReference type="AlphaFoldDB" id="A0A0A8Y6C2"/>
<sequence length="88" mass="9523">MPSCDVSSHLASDPHATMFYIPRNAMPLLAQPHSLMLPPSSPSTSTTPLSTSLSLLSSSRCMLVSAATMNEFRCRPHVSMYSSILKDP</sequence>
<organism evidence="1">
    <name type="scientific">Arundo donax</name>
    <name type="common">Giant reed</name>
    <name type="synonym">Donax arundinaceus</name>
    <dbReference type="NCBI Taxonomy" id="35708"/>
    <lineage>
        <taxon>Eukaryota</taxon>
        <taxon>Viridiplantae</taxon>
        <taxon>Streptophyta</taxon>
        <taxon>Embryophyta</taxon>
        <taxon>Tracheophyta</taxon>
        <taxon>Spermatophyta</taxon>
        <taxon>Magnoliopsida</taxon>
        <taxon>Liliopsida</taxon>
        <taxon>Poales</taxon>
        <taxon>Poaceae</taxon>
        <taxon>PACMAD clade</taxon>
        <taxon>Arundinoideae</taxon>
        <taxon>Arundineae</taxon>
        <taxon>Arundo</taxon>
    </lineage>
</organism>
<name>A0A0A8Y6C2_ARUDO</name>
<reference evidence="1" key="2">
    <citation type="journal article" date="2015" name="Data Brief">
        <title>Shoot transcriptome of the giant reed, Arundo donax.</title>
        <authorList>
            <person name="Barrero R.A."/>
            <person name="Guerrero F.D."/>
            <person name="Moolhuijzen P."/>
            <person name="Goolsby J.A."/>
            <person name="Tidwell J."/>
            <person name="Bellgard S.E."/>
            <person name="Bellgard M.I."/>
        </authorList>
    </citation>
    <scope>NUCLEOTIDE SEQUENCE</scope>
    <source>
        <tissue evidence="1">Shoot tissue taken approximately 20 cm above the soil surface</tissue>
    </source>
</reference>